<dbReference type="EMBL" id="LXQA010708223">
    <property type="protein sequence ID" value="MCI67072.1"/>
    <property type="molecule type" value="Genomic_DNA"/>
</dbReference>
<sequence length="27" mass="2981">VTRASYYERNKVTQGWREGGALLGVLG</sequence>
<protein>
    <submittedName>
        <fullName evidence="1">Uncharacterized protein</fullName>
    </submittedName>
</protein>
<keyword evidence="2" id="KW-1185">Reference proteome</keyword>
<dbReference type="AlphaFoldDB" id="A0A392U0Y1"/>
<feature type="non-terminal residue" evidence="1">
    <location>
        <position position="1"/>
    </location>
</feature>
<dbReference type="Proteomes" id="UP000265520">
    <property type="component" value="Unassembled WGS sequence"/>
</dbReference>
<organism evidence="1 2">
    <name type="scientific">Trifolium medium</name>
    <dbReference type="NCBI Taxonomy" id="97028"/>
    <lineage>
        <taxon>Eukaryota</taxon>
        <taxon>Viridiplantae</taxon>
        <taxon>Streptophyta</taxon>
        <taxon>Embryophyta</taxon>
        <taxon>Tracheophyta</taxon>
        <taxon>Spermatophyta</taxon>
        <taxon>Magnoliopsida</taxon>
        <taxon>eudicotyledons</taxon>
        <taxon>Gunneridae</taxon>
        <taxon>Pentapetalae</taxon>
        <taxon>rosids</taxon>
        <taxon>fabids</taxon>
        <taxon>Fabales</taxon>
        <taxon>Fabaceae</taxon>
        <taxon>Papilionoideae</taxon>
        <taxon>50 kb inversion clade</taxon>
        <taxon>NPAAA clade</taxon>
        <taxon>Hologalegina</taxon>
        <taxon>IRL clade</taxon>
        <taxon>Trifolieae</taxon>
        <taxon>Trifolium</taxon>
    </lineage>
</organism>
<evidence type="ECO:0000313" key="1">
    <source>
        <dbReference type="EMBL" id="MCI67072.1"/>
    </source>
</evidence>
<accession>A0A392U0Y1</accession>
<name>A0A392U0Y1_9FABA</name>
<comment type="caution">
    <text evidence="1">The sequence shown here is derived from an EMBL/GenBank/DDBJ whole genome shotgun (WGS) entry which is preliminary data.</text>
</comment>
<proteinExistence type="predicted"/>
<reference evidence="1 2" key="1">
    <citation type="journal article" date="2018" name="Front. Plant Sci.">
        <title>Red Clover (Trifolium pratense) and Zigzag Clover (T. medium) - A Picture of Genomic Similarities and Differences.</title>
        <authorList>
            <person name="Dluhosova J."/>
            <person name="Istvanek J."/>
            <person name="Nedelnik J."/>
            <person name="Repkova J."/>
        </authorList>
    </citation>
    <scope>NUCLEOTIDE SEQUENCE [LARGE SCALE GENOMIC DNA]</scope>
    <source>
        <strain evidence="2">cv. 10/8</strain>
        <tissue evidence="1">Leaf</tissue>
    </source>
</reference>
<evidence type="ECO:0000313" key="2">
    <source>
        <dbReference type="Proteomes" id="UP000265520"/>
    </source>
</evidence>